<proteinExistence type="predicted"/>
<organism evidence="4 5">
    <name type="scientific">Meloidogyne enterolobii</name>
    <name type="common">Root-knot nematode worm</name>
    <name type="synonym">Meloidogyne mayaguensis</name>
    <dbReference type="NCBI Taxonomy" id="390850"/>
    <lineage>
        <taxon>Eukaryota</taxon>
        <taxon>Metazoa</taxon>
        <taxon>Ecdysozoa</taxon>
        <taxon>Nematoda</taxon>
        <taxon>Chromadorea</taxon>
        <taxon>Rhabditida</taxon>
        <taxon>Tylenchina</taxon>
        <taxon>Tylenchomorpha</taxon>
        <taxon>Tylenchoidea</taxon>
        <taxon>Meloidogynidae</taxon>
        <taxon>Meloidogyninae</taxon>
        <taxon>Meloidogyne</taxon>
    </lineage>
</organism>
<feature type="compositionally biased region" description="Basic and acidic residues" evidence="1">
    <location>
        <begin position="776"/>
        <end position="793"/>
    </location>
</feature>
<dbReference type="InterPro" id="IPR021109">
    <property type="entry name" value="Peptidase_aspartic_dom_sf"/>
</dbReference>
<evidence type="ECO:0000313" key="4">
    <source>
        <dbReference type="EMBL" id="CAD2194171.1"/>
    </source>
</evidence>
<feature type="compositionally biased region" description="Basic and acidic residues" evidence="1">
    <location>
        <begin position="339"/>
        <end position="369"/>
    </location>
</feature>
<evidence type="ECO:0000259" key="3">
    <source>
        <dbReference type="Pfam" id="PF05585"/>
    </source>
</evidence>
<dbReference type="PANTHER" id="PTHR47331">
    <property type="entry name" value="PHD-TYPE DOMAIN-CONTAINING PROTEIN"/>
    <property type="match status" value="1"/>
</dbReference>
<dbReference type="InterPro" id="IPR005312">
    <property type="entry name" value="DUF1759"/>
</dbReference>
<feature type="region of interest" description="Disordered" evidence="1">
    <location>
        <begin position="772"/>
        <end position="843"/>
    </location>
</feature>
<evidence type="ECO:0000313" key="5">
    <source>
        <dbReference type="Proteomes" id="UP000580250"/>
    </source>
</evidence>
<dbReference type="PANTHER" id="PTHR47331:SF1">
    <property type="entry name" value="GAG-LIKE PROTEIN"/>
    <property type="match status" value="1"/>
</dbReference>
<accession>A0A6V7X499</accession>
<keyword evidence="2" id="KW-0812">Transmembrane</keyword>
<dbReference type="Proteomes" id="UP000580250">
    <property type="component" value="Unassembled WGS sequence"/>
</dbReference>
<evidence type="ECO:0000256" key="2">
    <source>
        <dbReference type="SAM" id="Phobius"/>
    </source>
</evidence>
<reference evidence="4 5" key="1">
    <citation type="submission" date="2020-08" db="EMBL/GenBank/DDBJ databases">
        <authorList>
            <person name="Koutsovoulos G."/>
            <person name="Danchin GJ E."/>
        </authorList>
    </citation>
    <scope>NUCLEOTIDE SEQUENCE [LARGE SCALE GENOMIC DNA]</scope>
</reference>
<dbReference type="Pfam" id="PF03564">
    <property type="entry name" value="DUF1759"/>
    <property type="match status" value="1"/>
</dbReference>
<feature type="transmembrane region" description="Helical" evidence="2">
    <location>
        <begin position="966"/>
        <end position="984"/>
    </location>
</feature>
<dbReference type="InterPro" id="IPR008737">
    <property type="entry name" value="DUF1758"/>
</dbReference>
<dbReference type="AlphaFoldDB" id="A0A6V7X499"/>
<dbReference type="EMBL" id="CAJEWN010001089">
    <property type="protein sequence ID" value="CAD2194171.1"/>
    <property type="molecule type" value="Genomic_DNA"/>
</dbReference>
<protein>
    <recommendedName>
        <fullName evidence="3">DUF1758 domain-containing protein</fullName>
    </recommendedName>
</protein>
<dbReference type="Pfam" id="PF05585">
    <property type="entry name" value="DUF1758"/>
    <property type="match status" value="1"/>
</dbReference>
<feature type="domain" description="DUF1758" evidence="3">
    <location>
        <begin position="561"/>
        <end position="706"/>
    </location>
</feature>
<sequence>MSSPLEQRLQITIVKIVDFLKVDLTEFNSDRVLEMPLEEEIIELESSIEDLDNLIRGLCAAKDEINSVFDDWAELNKKATSAERPEFDASFKAFELKHRPSQYAAEAEKKLTSLRMSKSKLSRKLRLKKLNLRENAQIEQAPKVAPATPVHFEVRHEALSIGKFYGTDPDLWPDWWELFMSIHEDSGLSTERKFLYLRSFIPQESPAGLLIDGFQPSEYVQAIDLLKQNYENKDRRIRNLQQQLLTLPNCNTLEDVRKFYLNLERICRQLAGLGNDTDSDLYYSLLETKLTRPMLREILAVKKEAGDSWTTGKFRLELKRLLESEMEILSILKKMGDEKKGEEKKQFSKPKDEHHTPKRTGNEKRMSPREEDDSPPPTVACPTVGKTNRKETVRENKEKRSLYCYFCQKKHWSNECRKYSTLQARKERIKKEKRCIRCCRFGHEAADCQHPSKCLGCSRAHPLALCPNQKIPQQPKFKQSAGVVKQNGFKKKWTQEKIKQSADDRKQSHYQKKWTPNQWTPKKWKMDSIRATAPETQSRGFKYCLLKCVQAKMFNPTFGRNKKVSGTIFIDSGSQSSMISERLAKKLMLKPHSFEKLELRGVGPRDLATSSYSKMVKVGLETSNGPMNLELLVVPSEHLPPMITVQIGVQDKAILETKPLEVKHRIENPDVLIGAKYLNELEIAKIRQLPSGFWLSKSILGPLLDSEGELIASAIVKVKRSHGKAIQKSNKEWIVAQKQGATKNNWLNLRPCGGSVVPLADEDAPQSFKRKGRIKKYNEGTARKENAESEKIGKQAHQQLYPPEIKKGREKPNNIGRQQVRQKAYTGLSGKERSTQRLKQLTPQIAQERKLNFDCAKVRKEIKYRKEKLRIGKAKSPGPHHSRGVRLENSSICENDRGEGKIQPQIKKRKYLNIKSPLIKVELIGKREKLYCLKKKATTNYRKNSGAKRCIRKKDIPTDFETRTRFLAVLGILLLATLGVLAVPTRDVARISVGEAWAWVFSFLSILFLLSKEVNSLSMATVTTAGSFRTTRAPNHILASTFRGRMESNRGGSSALRLCQPDLLTEEEKKKWKTRVDGRIVGAAGSVLN</sequence>
<keyword evidence="2" id="KW-1133">Transmembrane helix</keyword>
<feature type="transmembrane region" description="Helical" evidence="2">
    <location>
        <begin position="991"/>
        <end position="1010"/>
    </location>
</feature>
<feature type="region of interest" description="Disordered" evidence="1">
    <location>
        <begin position="339"/>
        <end position="393"/>
    </location>
</feature>
<gene>
    <name evidence="4" type="ORF">MENT_LOCUS47163</name>
</gene>
<evidence type="ECO:0000256" key="1">
    <source>
        <dbReference type="SAM" id="MobiDB-lite"/>
    </source>
</evidence>
<comment type="caution">
    <text evidence="4">The sequence shown here is derived from an EMBL/GenBank/DDBJ whole genome shotgun (WGS) entry which is preliminary data.</text>
</comment>
<dbReference type="Gene3D" id="2.40.70.10">
    <property type="entry name" value="Acid Proteases"/>
    <property type="match status" value="1"/>
</dbReference>
<keyword evidence="2" id="KW-0472">Membrane</keyword>
<dbReference type="OrthoDB" id="5870196at2759"/>
<name>A0A6V7X499_MELEN</name>